<keyword evidence="2" id="KW-0732">Signal</keyword>
<accession>A0A409W338</accession>
<dbReference type="OrthoDB" id="10546415at2759"/>
<reference evidence="3 4" key="1">
    <citation type="journal article" date="2018" name="Evol. Lett.">
        <title>Horizontal gene cluster transfer increased hallucinogenic mushroom diversity.</title>
        <authorList>
            <person name="Reynolds H.T."/>
            <person name="Vijayakumar V."/>
            <person name="Gluck-Thaler E."/>
            <person name="Korotkin H.B."/>
            <person name="Matheny P.B."/>
            <person name="Slot J.C."/>
        </authorList>
    </citation>
    <scope>NUCLEOTIDE SEQUENCE [LARGE SCALE GENOMIC DNA]</scope>
    <source>
        <strain evidence="3 4">SRW20</strain>
    </source>
</reference>
<feature type="chain" id="PRO_5019241507" description="Senescence domain-containing protein" evidence="2">
    <location>
        <begin position="25"/>
        <end position="382"/>
    </location>
</feature>
<gene>
    <name evidence="3" type="ORF">CVT26_014540</name>
</gene>
<name>A0A409W338_9AGAR</name>
<evidence type="ECO:0000256" key="1">
    <source>
        <dbReference type="SAM" id="MobiDB-lite"/>
    </source>
</evidence>
<dbReference type="InParanoid" id="A0A409W338"/>
<organism evidence="3 4">
    <name type="scientific">Gymnopilus dilepis</name>
    <dbReference type="NCBI Taxonomy" id="231916"/>
    <lineage>
        <taxon>Eukaryota</taxon>
        <taxon>Fungi</taxon>
        <taxon>Dikarya</taxon>
        <taxon>Basidiomycota</taxon>
        <taxon>Agaricomycotina</taxon>
        <taxon>Agaricomycetes</taxon>
        <taxon>Agaricomycetidae</taxon>
        <taxon>Agaricales</taxon>
        <taxon>Agaricineae</taxon>
        <taxon>Hymenogastraceae</taxon>
        <taxon>Gymnopilus</taxon>
    </lineage>
</organism>
<evidence type="ECO:0000313" key="4">
    <source>
        <dbReference type="Proteomes" id="UP000284706"/>
    </source>
</evidence>
<sequence>MISFTSRFVQVYILLLVLVAGASADSFPELERRVVTEAGRTLGRTVLRAARPMRAVARPMRMAHPPAFHPPAPQPAKSGAGSTIAQSIFATKIATGVLVAAGMHGATAAENKVAGEKRELPEDILEKRTLTAAQQAARTALRSSFRAVARTAPRPHSIARPIMQAAAHPPPPKPASNFANNAKKVGKFTAMGLTGGVGEYFGGRTMSNMLDNMEKAENHHEKRSMLEDDEELFRRTGPAAAVRTVARVGGSALRASARRSAAARNTISHSLPRPQVHPHPVSHPPAEKKGFGNAKLFSAIFAGAAVENGLQTMTPEAAEKIKHDPKGSMTKMFSGTVFGHAAGDKREFVDQEDLVDREPSRAGFEDELLERDYLDIILDDFE</sequence>
<feature type="region of interest" description="Disordered" evidence="1">
    <location>
        <begin position="258"/>
        <end position="289"/>
    </location>
</feature>
<comment type="caution">
    <text evidence="3">The sequence shown here is derived from an EMBL/GenBank/DDBJ whole genome shotgun (WGS) entry which is preliminary data.</text>
</comment>
<proteinExistence type="predicted"/>
<keyword evidence="4" id="KW-1185">Reference proteome</keyword>
<evidence type="ECO:0008006" key="5">
    <source>
        <dbReference type="Google" id="ProtNLM"/>
    </source>
</evidence>
<dbReference type="Proteomes" id="UP000284706">
    <property type="component" value="Unassembled WGS sequence"/>
</dbReference>
<dbReference type="EMBL" id="NHYE01005432">
    <property type="protein sequence ID" value="PPQ72931.1"/>
    <property type="molecule type" value="Genomic_DNA"/>
</dbReference>
<dbReference type="AlphaFoldDB" id="A0A409W338"/>
<evidence type="ECO:0000313" key="3">
    <source>
        <dbReference type="EMBL" id="PPQ72931.1"/>
    </source>
</evidence>
<feature type="signal peptide" evidence="2">
    <location>
        <begin position="1"/>
        <end position="24"/>
    </location>
</feature>
<protein>
    <recommendedName>
        <fullName evidence="5">Senescence domain-containing protein</fullName>
    </recommendedName>
</protein>
<evidence type="ECO:0000256" key="2">
    <source>
        <dbReference type="SAM" id="SignalP"/>
    </source>
</evidence>